<proteinExistence type="predicted"/>
<evidence type="ECO:0000256" key="1">
    <source>
        <dbReference type="SAM" id="SignalP"/>
    </source>
</evidence>
<keyword evidence="3" id="KW-1185">Reference proteome</keyword>
<dbReference type="PROSITE" id="PS51318">
    <property type="entry name" value="TAT"/>
    <property type="match status" value="1"/>
</dbReference>
<dbReference type="RefSeq" id="WP_126539075.1">
    <property type="nucleotide sequence ID" value="NZ_BSPM01000007.1"/>
</dbReference>
<keyword evidence="1" id="KW-0732">Signal</keyword>
<organism evidence="2 3">
    <name type="scientific">Oharaeibacter diazotrophicus</name>
    <dbReference type="NCBI Taxonomy" id="1920512"/>
    <lineage>
        <taxon>Bacteria</taxon>
        <taxon>Pseudomonadati</taxon>
        <taxon>Pseudomonadota</taxon>
        <taxon>Alphaproteobacteria</taxon>
        <taxon>Hyphomicrobiales</taxon>
        <taxon>Pleomorphomonadaceae</taxon>
        <taxon>Oharaeibacter</taxon>
    </lineage>
</organism>
<dbReference type="NCBIfam" id="NF041384">
    <property type="entry name" value="YHS_seleno_dom"/>
    <property type="match status" value="1"/>
</dbReference>
<feature type="chain" id="PRO_5020545539" description="YHS domain-containing protein" evidence="1">
    <location>
        <begin position="33"/>
        <end position="163"/>
    </location>
</feature>
<sequence>MANPATQRRLARRELLLGAAAAVLATARPAAAIGEYVVSDPFTGVAIGGYDPVAYFLDGMPVRGDPEIEVEWDGAYWIFVNRGNAAAFSDAPAVYAPAYGGHGVVGVARAVPQEGDPTIFAIHRQRLYLFNSVADRTAFLADADALVAAADAKWPAVRAMLAP</sequence>
<gene>
    <name evidence="2" type="ORF">EDD54_3852</name>
</gene>
<dbReference type="AlphaFoldDB" id="A0A4R6R963"/>
<accession>A0A4R6R963</accession>
<evidence type="ECO:0000313" key="3">
    <source>
        <dbReference type="Proteomes" id="UP000294547"/>
    </source>
</evidence>
<evidence type="ECO:0000313" key="2">
    <source>
        <dbReference type="EMBL" id="TDP82583.1"/>
    </source>
</evidence>
<dbReference type="InterPro" id="IPR006311">
    <property type="entry name" value="TAT_signal"/>
</dbReference>
<feature type="signal peptide" evidence="1">
    <location>
        <begin position="1"/>
        <end position="32"/>
    </location>
</feature>
<reference evidence="2 3" key="1">
    <citation type="submission" date="2019-03" db="EMBL/GenBank/DDBJ databases">
        <title>Genomic Encyclopedia of Type Strains, Phase IV (KMG-IV): sequencing the most valuable type-strain genomes for metagenomic binning, comparative biology and taxonomic classification.</title>
        <authorList>
            <person name="Goeker M."/>
        </authorList>
    </citation>
    <scope>NUCLEOTIDE SEQUENCE [LARGE SCALE GENOMIC DNA]</scope>
    <source>
        <strain evidence="2 3">DSM 102969</strain>
    </source>
</reference>
<dbReference type="OrthoDB" id="344729at2"/>
<dbReference type="EMBL" id="SNXY01000010">
    <property type="protein sequence ID" value="TDP82583.1"/>
    <property type="molecule type" value="Genomic_DNA"/>
</dbReference>
<dbReference type="Proteomes" id="UP000294547">
    <property type="component" value="Unassembled WGS sequence"/>
</dbReference>
<protein>
    <recommendedName>
        <fullName evidence="4">YHS domain-containing protein</fullName>
    </recommendedName>
</protein>
<name>A0A4R6R963_9HYPH</name>
<comment type="caution">
    <text evidence="2">The sequence shown here is derived from an EMBL/GenBank/DDBJ whole genome shotgun (WGS) entry which is preliminary data.</text>
</comment>
<evidence type="ECO:0008006" key="4">
    <source>
        <dbReference type="Google" id="ProtNLM"/>
    </source>
</evidence>